<evidence type="ECO:0000313" key="2">
    <source>
        <dbReference type="Proteomes" id="UP000095713"/>
    </source>
</evidence>
<dbReference type="EMBL" id="MDJD01000043">
    <property type="protein sequence ID" value="OEK07945.1"/>
    <property type="molecule type" value="Genomic_DNA"/>
</dbReference>
<accession>A0A1E5T986</accession>
<name>A0A1E5T986_9FLAO</name>
<proteinExistence type="predicted"/>
<protein>
    <submittedName>
        <fullName evidence="1">Uncharacterized protein</fullName>
    </submittedName>
</protein>
<evidence type="ECO:0000313" key="1">
    <source>
        <dbReference type="EMBL" id="OEK07945.1"/>
    </source>
</evidence>
<dbReference type="Proteomes" id="UP000095713">
    <property type="component" value="Unassembled WGS sequence"/>
</dbReference>
<comment type="caution">
    <text evidence="1">The sequence shown here is derived from an EMBL/GenBank/DDBJ whole genome shotgun (WGS) entry which is preliminary data.</text>
</comment>
<dbReference type="AlphaFoldDB" id="A0A1E5T986"/>
<gene>
    <name evidence="1" type="ORF">A8C32_15890</name>
</gene>
<reference evidence="1 2" key="1">
    <citation type="submission" date="2016-05" db="EMBL/GenBank/DDBJ databases">
        <title>Draft Genome Sequence of Algibacter sp. Strain SK-16 Isolated from the Surface Water of Aburatsubo Inlet.</title>
        <authorList>
            <person name="Wong S.-K."/>
            <person name="Yoshizawa S."/>
            <person name="Nakajima Y."/>
            <person name="Ogura Y."/>
            <person name="Tetsuya H."/>
            <person name="Hamasaki K."/>
        </authorList>
    </citation>
    <scope>NUCLEOTIDE SEQUENCE [LARGE SCALE GENOMIC DNA]</scope>
    <source>
        <strain evidence="1 2">SK-16</strain>
    </source>
</reference>
<organism evidence="1 2">
    <name type="scientific">Flavivirga aquatica</name>
    <dbReference type="NCBI Taxonomy" id="1849968"/>
    <lineage>
        <taxon>Bacteria</taxon>
        <taxon>Pseudomonadati</taxon>
        <taxon>Bacteroidota</taxon>
        <taxon>Flavobacteriia</taxon>
        <taxon>Flavobacteriales</taxon>
        <taxon>Flavobacteriaceae</taxon>
        <taxon>Flavivirga</taxon>
    </lineage>
</organism>
<sequence>MMKKLEEAYISRRNNAFMVEKKTCALDTNNSRAHSPFQWVFKIENSKEMRGFLSSLKDSLQFLVDNSKVHLKKLLQFQKSLSYLSLCIICP</sequence>
<keyword evidence="2" id="KW-1185">Reference proteome</keyword>